<accession>A0ABP8IPQ3</accession>
<evidence type="ECO:0000313" key="1">
    <source>
        <dbReference type="EMBL" id="GAA4365554.1"/>
    </source>
</evidence>
<protein>
    <submittedName>
        <fullName evidence="1">Uncharacterized protein</fullName>
    </submittedName>
</protein>
<reference evidence="2" key="1">
    <citation type="journal article" date="2019" name="Int. J. Syst. Evol. Microbiol.">
        <title>The Global Catalogue of Microorganisms (GCM) 10K type strain sequencing project: providing services to taxonomists for standard genome sequencing and annotation.</title>
        <authorList>
            <consortium name="The Broad Institute Genomics Platform"/>
            <consortium name="The Broad Institute Genome Sequencing Center for Infectious Disease"/>
            <person name="Wu L."/>
            <person name="Ma J."/>
        </authorList>
    </citation>
    <scope>NUCLEOTIDE SEQUENCE [LARGE SCALE GENOMIC DNA]</scope>
    <source>
        <strain evidence="2">JCM 17728</strain>
    </source>
</reference>
<keyword evidence="2" id="KW-1185">Reference proteome</keyword>
<organism evidence="1 2">
    <name type="scientific">Kangiella marina</name>
    <dbReference type="NCBI Taxonomy" id="1079178"/>
    <lineage>
        <taxon>Bacteria</taxon>
        <taxon>Pseudomonadati</taxon>
        <taxon>Pseudomonadota</taxon>
        <taxon>Gammaproteobacteria</taxon>
        <taxon>Kangiellales</taxon>
        <taxon>Kangiellaceae</taxon>
        <taxon>Kangiella</taxon>
    </lineage>
</organism>
<sequence>MSVLTVSTSVLTLFFSIISLNDGVATAVTMLKIASDTKSSGRVNPFTMILPSKLFEHTL</sequence>
<gene>
    <name evidence="1" type="ORF">GCM10023151_22810</name>
</gene>
<evidence type="ECO:0000313" key="2">
    <source>
        <dbReference type="Proteomes" id="UP001501011"/>
    </source>
</evidence>
<dbReference type="EMBL" id="BAABFV010000002">
    <property type="protein sequence ID" value="GAA4365554.1"/>
    <property type="molecule type" value="Genomic_DNA"/>
</dbReference>
<proteinExistence type="predicted"/>
<name>A0ABP8IPQ3_9GAMM</name>
<dbReference type="Proteomes" id="UP001501011">
    <property type="component" value="Unassembled WGS sequence"/>
</dbReference>
<comment type="caution">
    <text evidence="1">The sequence shown here is derived from an EMBL/GenBank/DDBJ whole genome shotgun (WGS) entry which is preliminary data.</text>
</comment>